<name>H8KB92_RICMS</name>
<feature type="transmembrane region" description="Helical" evidence="1">
    <location>
        <begin position="98"/>
        <end position="119"/>
    </location>
</feature>
<dbReference type="InterPro" id="IPR000326">
    <property type="entry name" value="PAP2/HPO"/>
</dbReference>
<dbReference type="EMBL" id="CP003340">
    <property type="protein sequence ID" value="AFC73233.1"/>
    <property type="molecule type" value="Genomic_DNA"/>
</dbReference>
<dbReference type="InterPro" id="IPR036938">
    <property type="entry name" value="PAP2/HPO_sf"/>
</dbReference>
<feature type="transmembrane region" description="Helical" evidence="1">
    <location>
        <begin position="239"/>
        <end position="259"/>
    </location>
</feature>
<dbReference type="Gene3D" id="1.20.144.10">
    <property type="entry name" value="Phosphatidic acid phosphatase type 2/haloperoxidase"/>
    <property type="match status" value="1"/>
</dbReference>
<dbReference type="HOGENOM" id="CLU_091692_0_0_5"/>
<keyword evidence="1" id="KW-0812">Transmembrane</keyword>
<reference evidence="4" key="1">
    <citation type="submission" date="2012-02" db="EMBL/GenBank/DDBJ databases">
        <title>Complete genome sequence of Rickettsia montanensis strain OSU 85-930.</title>
        <authorList>
            <person name="Johnson S.L."/>
            <person name="Munk A.C."/>
            <person name="Han S."/>
            <person name="Bruce D.C."/>
            <person name="Dasch G.A."/>
        </authorList>
    </citation>
    <scope>NUCLEOTIDE SEQUENCE [LARGE SCALE GENOMIC DNA]</scope>
    <source>
        <strain evidence="4">OSU 85-930</strain>
    </source>
</reference>
<dbReference type="Proteomes" id="UP000008008">
    <property type="component" value="Chromosome"/>
</dbReference>
<evidence type="ECO:0000256" key="1">
    <source>
        <dbReference type="SAM" id="Phobius"/>
    </source>
</evidence>
<feature type="transmembrane region" description="Helical" evidence="1">
    <location>
        <begin position="212"/>
        <end position="233"/>
    </location>
</feature>
<sequence>MNKDIFFQYLTKFFLLFGQEYCYAIIIILGFTIFRRQLFAQAICVLLFTTILNILLKYTFEIPLNPALNIKGFAFPSGHMSSGVVFYGWFFANIRYSLLRIIIVVILTGMGFSLIYKGYHYPVDIIASITIGIMVIAVIYSVTKEEIIQKYPYIMFGAFLWLLTVPMVAYLKIIDVSCLAWVWTVFWGLLGFTISGGLFYKYFDFPQSKLNRFINLAIIVALVALIEYINYLFKQYLGYKFYLTWFLIGFSFPLSLRLCHIHIRSTY</sequence>
<accession>H8KB92</accession>
<evidence type="ECO:0000313" key="4">
    <source>
        <dbReference type="Proteomes" id="UP000008008"/>
    </source>
</evidence>
<dbReference type="RefSeq" id="WP_014409350.1">
    <property type="nucleotide sequence ID" value="NC_017043.1"/>
</dbReference>
<dbReference type="SUPFAM" id="SSF48317">
    <property type="entry name" value="Acid phosphatase/Vanadium-dependent haloperoxidase"/>
    <property type="match status" value="1"/>
</dbReference>
<proteinExistence type="predicted"/>
<dbReference type="AlphaFoldDB" id="H8KB92"/>
<feature type="transmembrane region" description="Helical" evidence="1">
    <location>
        <begin position="38"/>
        <end position="60"/>
    </location>
</feature>
<evidence type="ECO:0000259" key="2">
    <source>
        <dbReference type="SMART" id="SM00014"/>
    </source>
</evidence>
<evidence type="ECO:0000313" key="3">
    <source>
        <dbReference type="EMBL" id="AFC73233.1"/>
    </source>
</evidence>
<organism evidence="3 4">
    <name type="scientific">Rickettsia montanensis (strain OSU 85-930)</name>
    <dbReference type="NCBI Taxonomy" id="1105114"/>
    <lineage>
        <taxon>Bacteria</taxon>
        <taxon>Pseudomonadati</taxon>
        <taxon>Pseudomonadota</taxon>
        <taxon>Alphaproteobacteria</taxon>
        <taxon>Rickettsiales</taxon>
        <taxon>Rickettsiaceae</taxon>
        <taxon>Rickettsieae</taxon>
        <taxon>Rickettsia</taxon>
        <taxon>spotted fever group</taxon>
    </lineage>
</organism>
<feature type="transmembrane region" description="Helical" evidence="1">
    <location>
        <begin position="154"/>
        <end position="174"/>
    </location>
</feature>
<keyword evidence="1" id="KW-0472">Membrane</keyword>
<feature type="domain" description="Phosphatidic acid phosphatase type 2/haloperoxidase" evidence="2">
    <location>
        <begin position="37"/>
        <end position="140"/>
    </location>
</feature>
<dbReference type="SMART" id="SM00014">
    <property type="entry name" value="acidPPc"/>
    <property type="match status" value="1"/>
</dbReference>
<keyword evidence="4" id="KW-1185">Reference proteome</keyword>
<dbReference type="KEGG" id="rmo:MCI_01415"/>
<protein>
    <recommendedName>
        <fullName evidence="2">Phosphatidic acid phosphatase type 2/haloperoxidase domain-containing protein</fullName>
    </recommendedName>
</protein>
<gene>
    <name evidence="3" type="ordered locus">MCI_01415</name>
</gene>
<keyword evidence="1" id="KW-1133">Transmembrane helix</keyword>
<feature type="transmembrane region" description="Helical" evidence="1">
    <location>
        <begin position="6"/>
        <end position="31"/>
    </location>
</feature>
<feature type="transmembrane region" description="Helical" evidence="1">
    <location>
        <begin position="125"/>
        <end position="142"/>
    </location>
</feature>
<feature type="transmembrane region" description="Helical" evidence="1">
    <location>
        <begin position="180"/>
        <end position="200"/>
    </location>
</feature>
<dbReference type="Pfam" id="PF01569">
    <property type="entry name" value="PAP2"/>
    <property type="match status" value="1"/>
</dbReference>